<comment type="subcellular location">
    <subcellularLocation>
        <location evidence="2">Cell membrane</location>
        <topology evidence="2">Lipid-anchor</topology>
    </subcellularLocation>
</comment>
<dbReference type="Gene3D" id="1.20.1600.10">
    <property type="entry name" value="Outer membrane efflux proteins (OEP)"/>
    <property type="match status" value="1"/>
</dbReference>
<gene>
    <name evidence="4" type="ORF">NSMM_260052</name>
</gene>
<reference evidence="4 5" key="1">
    <citation type="submission" date="2016-10" db="EMBL/GenBank/DDBJ databases">
        <authorList>
            <person name="de Groot N.N."/>
        </authorList>
    </citation>
    <scope>NUCLEOTIDE SEQUENCE [LARGE SCALE GENOMIC DNA]</scope>
    <source>
        <strain evidence="4">1</strain>
    </source>
</reference>
<feature type="coiled-coil region" evidence="3">
    <location>
        <begin position="447"/>
        <end position="474"/>
    </location>
</feature>
<accession>A0A1G5SC45</accession>
<dbReference type="EMBL" id="FMWO01000032">
    <property type="protein sequence ID" value="SCZ84756.1"/>
    <property type="molecule type" value="Genomic_DNA"/>
</dbReference>
<feature type="coiled-coil region" evidence="3">
    <location>
        <begin position="199"/>
        <end position="226"/>
    </location>
</feature>
<keyword evidence="5" id="KW-1185">Reference proteome</keyword>
<evidence type="ECO:0000256" key="1">
    <source>
        <dbReference type="ARBA" id="ARBA00007613"/>
    </source>
</evidence>
<dbReference type="GO" id="GO:0005886">
    <property type="term" value="C:plasma membrane"/>
    <property type="evidence" value="ECO:0007669"/>
    <property type="project" value="UniProtKB-SubCell"/>
</dbReference>
<keyword evidence="2" id="KW-0812">Transmembrane</keyword>
<dbReference type="PANTHER" id="PTHR30203:SF30">
    <property type="entry name" value="OUTER MEMBRANE PROTEIN-RELATED"/>
    <property type="match status" value="1"/>
</dbReference>
<keyword evidence="2" id="KW-0564">Palmitate</keyword>
<feature type="signal peptide" evidence="2">
    <location>
        <begin position="1"/>
        <end position="21"/>
    </location>
</feature>
<dbReference type="OrthoDB" id="9770517at2"/>
<dbReference type="PANTHER" id="PTHR30203">
    <property type="entry name" value="OUTER MEMBRANE CATION EFFLUX PROTEIN"/>
    <property type="match status" value="1"/>
</dbReference>
<organism evidence="4 5">
    <name type="scientific">Nitrosomonas mobilis</name>
    <dbReference type="NCBI Taxonomy" id="51642"/>
    <lineage>
        <taxon>Bacteria</taxon>
        <taxon>Pseudomonadati</taxon>
        <taxon>Pseudomonadota</taxon>
        <taxon>Betaproteobacteria</taxon>
        <taxon>Nitrosomonadales</taxon>
        <taxon>Nitrosomonadaceae</taxon>
        <taxon>Nitrosomonas</taxon>
    </lineage>
</organism>
<dbReference type="InterPro" id="IPR003423">
    <property type="entry name" value="OMP_efflux"/>
</dbReference>
<dbReference type="Pfam" id="PF02321">
    <property type="entry name" value="OEP"/>
    <property type="match status" value="2"/>
</dbReference>
<dbReference type="SUPFAM" id="SSF56954">
    <property type="entry name" value="Outer membrane efflux proteins (OEP)"/>
    <property type="match status" value="1"/>
</dbReference>
<evidence type="ECO:0000313" key="5">
    <source>
        <dbReference type="Proteomes" id="UP000198729"/>
    </source>
</evidence>
<dbReference type="STRING" id="51642.NSMM_260052"/>
<dbReference type="Proteomes" id="UP000198729">
    <property type="component" value="Unassembled WGS sequence"/>
</dbReference>
<keyword evidence="2 4" id="KW-0449">Lipoprotein</keyword>
<dbReference type="InterPro" id="IPR010131">
    <property type="entry name" value="MdtP/NodT-like"/>
</dbReference>
<keyword evidence="2" id="KW-1134">Transmembrane beta strand</keyword>
<dbReference type="Gene3D" id="2.20.200.10">
    <property type="entry name" value="Outer membrane efflux proteins (OEP)"/>
    <property type="match status" value="1"/>
</dbReference>
<name>A0A1G5SC45_9PROT</name>
<dbReference type="NCBIfam" id="TIGR01845">
    <property type="entry name" value="outer_NodT"/>
    <property type="match status" value="1"/>
</dbReference>
<keyword evidence="2" id="KW-0732">Signal</keyword>
<evidence type="ECO:0000256" key="3">
    <source>
        <dbReference type="SAM" id="Coils"/>
    </source>
</evidence>
<sequence length="483" mass="54701">MALKMRSKTKIFQIMASSALALMLQACGTPDLLIKKEDTHLPTVFKEGVLDEDNVANIKWEDFFSDPNLVNLLNIAVENNKEINIVMQRISIAQNEIQARRGEYLPFVDIGGGAGRERVGEFTRDGAVEEHLPVKEGRNFPRNVGDYRFGLFSTWEIDIWKKLRNAKQAAVFEYMASKEGKNFLVTNLVAEIAHSYYELLSLDNQLNNLQKNINIQQNALAMVRRLQEFARASTLAIKRYEAEVAKNKSKLYQTHQSITVVENRINFLLGRTPQPIQRASDSFMEFKPFMLKTGIPSQLLQNRPDIRQAELELAAAELNIKVARANFYPSFSIHAGIGFEAFAIKYLINTPESLAATIAGELVAPLVNRNAIKAEYKNANARQIQAAFEYEQRIIRAYTEVANQVANINNLDKSYQLKTDQVEALNKSIDIASSLFKSARTDYLDVLLAQRETLDAKEDQIELKQKQIDAMVDLYRSLGGGWQ</sequence>
<proteinExistence type="inferred from homology"/>
<keyword evidence="2" id="KW-0472">Membrane</keyword>
<protein>
    <submittedName>
        <fullName evidence="4">RND efflux system, outer membrane lipoprotein, NodT family</fullName>
    </submittedName>
</protein>
<evidence type="ECO:0000256" key="2">
    <source>
        <dbReference type="RuleBase" id="RU362097"/>
    </source>
</evidence>
<comment type="similarity">
    <text evidence="1 2">Belongs to the outer membrane factor (OMF) (TC 1.B.17) family.</text>
</comment>
<evidence type="ECO:0000313" key="4">
    <source>
        <dbReference type="EMBL" id="SCZ84756.1"/>
    </source>
</evidence>
<dbReference type="PROSITE" id="PS51257">
    <property type="entry name" value="PROKAR_LIPOPROTEIN"/>
    <property type="match status" value="1"/>
</dbReference>
<keyword evidence="3" id="KW-0175">Coiled coil</keyword>
<dbReference type="GO" id="GO:0015562">
    <property type="term" value="F:efflux transmembrane transporter activity"/>
    <property type="evidence" value="ECO:0007669"/>
    <property type="project" value="InterPro"/>
</dbReference>
<dbReference type="AlphaFoldDB" id="A0A1G5SC45"/>
<feature type="chain" id="PRO_5011331499" evidence="2">
    <location>
        <begin position="22"/>
        <end position="483"/>
    </location>
</feature>